<evidence type="ECO:0000256" key="1">
    <source>
        <dbReference type="SAM" id="MobiDB-lite"/>
    </source>
</evidence>
<evidence type="ECO:0000313" key="3">
    <source>
        <dbReference type="Proteomes" id="UP001305779"/>
    </source>
</evidence>
<proteinExistence type="predicted"/>
<organism evidence="2 3">
    <name type="scientific">Zasmidium cellare</name>
    <name type="common">Wine cellar mold</name>
    <name type="synonym">Racodium cellare</name>
    <dbReference type="NCBI Taxonomy" id="395010"/>
    <lineage>
        <taxon>Eukaryota</taxon>
        <taxon>Fungi</taxon>
        <taxon>Dikarya</taxon>
        <taxon>Ascomycota</taxon>
        <taxon>Pezizomycotina</taxon>
        <taxon>Dothideomycetes</taxon>
        <taxon>Dothideomycetidae</taxon>
        <taxon>Mycosphaerellales</taxon>
        <taxon>Mycosphaerellaceae</taxon>
        <taxon>Zasmidium</taxon>
    </lineage>
</organism>
<feature type="region of interest" description="Disordered" evidence="1">
    <location>
        <begin position="1"/>
        <end position="20"/>
    </location>
</feature>
<accession>A0ABR0EVN8</accession>
<name>A0ABR0EVN8_ZASCE</name>
<dbReference type="Proteomes" id="UP001305779">
    <property type="component" value="Unassembled WGS sequence"/>
</dbReference>
<dbReference type="EMBL" id="JAXOVC010000002">
    <property type="protein sequence ID" value="KAK4505233.1"/>
    <property type="molecule type" value="Genomic_DNA"/>
</dbReference>
<evidence type="ECO:0000313" key="2">
    <source>
        <dbReference type="EMBL" id="KAK4505233.1"/>
    </source>
</evidence>
<sequence length="67" mass="7463">MFSTKSIKSDSSSIMSTSTTSSLIKDKFTVNATALKSKDSRSPREKQLERMKDRPTTETLATMALMK</sequence>
<protein>
    <submittedName>
        <fullName evidence="2">Uncharacterized protein</fullName>
    </submittedName>
</protein>
<reference evidence="2 3" key="1">
    <citation type="journal article" date="2023" name="G3 (Bethesda)">
        <title>A chromosome-level genome assembly of Zasmidium syzygii isolated from banana leaves.</title>
        <authorList>
            <person name="van Westerhoven A.C."/>
            <person name="Mehrabi R."/>
            <person name="Talebi R."/>
            <person name="Steentjes M.B.F."/>
            <person name="Corcolon B."/>
            <person name="Chong P.A."/>
            <person name="Kema G.H.J."/>
            <person name="Seidl M.F."/>
        </authorList>
    </citation>
    <scope>NUCLEOTIDE SEQUENCE [LARGE SCALE GENOMIC DNA]</scope>
    <source>
        <strain evidence="2 3">P124</strain>
    </source>
</reference>
<feature type="region of interest" description="Disordered" evidence="1">
    <location>
        <begin position="35"/>
        <end position="67"/>
    </location>
</feature>
<gene>
    <name evidence="2" type="ORF">PRZ48_003196</name>
</gene>
<keyword evidence="3" id="KW-1185">Reference proteome</keyword>
<feature type="compositionally biased region" description="Basic and acidic residues" evidence="1">
    <location>
        <begin position="36"/>
        <end position="56"/>
    </location>
</feature>
<comment type="caution">
    <text evidence="2">The sequence shown here is derived from an EMBL/GenBank/DDBJ whole genome shotgun (WGS) entry which is preliminary data.</text>
</comment>